<comment type="caution">
    <text evidence="1">The sequence shown here is derived from an EMBL/GenBank/DDBJ whole genome shotgun (WGS) entry which is preliminary data.</text>
</comment>
<dbReference type="Proteomes" id="UP001501353">
    <property type="component" value="Unassembled WGS sequence"/>
</dbReference>
<proteinExistence type="predicted"/>
<organism evidence="1 2">
    <name type="scientific">Actimicrobium antarcticum</name>
    <dbReference type="NCBI Taxonomy" id="1051899"/>
    <lineage>
        <taxon>Bacteria</taxon>
        <taxon>Pseudomonadati</taxon>
        <taxon>Pseudomonadota</taxon>
        <taxon>Betaproteobacteria</taxon>
        <taxon>Burkholderiales</taxon>
        <taxon>Oxalobacteraceae</taxon>
        <taxon>Actimicrobium</taxon>
    </lineage>
</organism>
<sequence>MHVIGCKSFAVRLLAGGTEMGKHHLAKSYPAIHLVSRIRYGLIQSIPHCASAQRYSARR</sequence>
<reference evidence="2" key="1">
    <citation type="journal article" date="2019" name="Int. J. Syst. Evol. Microbiol.">
        <title>The Global Catalogue of Microorganisms (GCM) 10K type strain sequencing project: providing services to taxonomists for standard genome sequencing and annotation.</title>
        <authorList>
            <consortium name="The Broad Institute Genomics Platform"/>
            <consortium name="The Broad Institute Genome Sequencing Center for Infectious Disease"/>
            <person name="Wu L."/>
            <person name="Ma J."/>
        </authorList>
    </citation>
    <scope>NUCLEOTIDE SEQUENCE [LARGE SCALE GENOMIC DNA]</scope>
    <source>
        <strain evidence="2">JCM 16673</strain>
    </source>
</reference>
<accession>A0ABP7T8A9</accession>
<keyword evidence="2" id="KW-1185">Reference proteome</keyword>
<name>A0ABP7T8A9_9BURK</name>
<dbReference type="EMBL" id="BAAAZE010000008">
    <property type="protein sequence ID" value="GAA4022545.1"/>
    <property type="molecule type" value="Genomic_DNA"/>
</dbReference>
<evidence type="ECO:0000313" key="1">
    <source>
        <dbReference type="EMBL" id="GAA4022545.1"/>
    </source>
</evidence>
<gene>
    <name evidence="1" type="ORF">GCM10022212_19710</name>
</gene>
<evidence type="ECO:0000313" key="2">
    <source>
        <dbReference type="Proteomes" id="UP001501353"/>
    </source>
</evidence>
<protein>
    <submittedName>
        <fullName evidence="1">Uncharacterized protein</fullName>
    </submittedName>
</protein>